<dbReference type="SUPFAM" id="SSF63501">
    <property type="entry name" value="Frizzled cysteine-rich domain"/>
    <property type="match status" value="1"/>
</dbReference>
<feature type="domain" description="CUB" evidence="9">
    <location>
        <begin position="353"/>
        <end position="466"/>
    </location>
</feature>
<evidence type="ECO:0000259" key="9">
    <source>
        <dbReference type="PROSITE" id="PS01180"/>
    </source>
</evidence>
<dbReference type="RefSeq" id="XP_030890768.1">
    <property type="nucleotide sequence ID" value="XM_031034908.1"/>
</dbReference>
<dbReference type="FunFam" id="2.60.120.290:FF:000005">
    <property type="entry name" value="Procollagen C-endopeptidase enhancer 1"/>
    <property type="match status" value="1"/>
</dbReference>
<keyword evidence="2" id="KW-1003">Cell membrane</keyword>
<dbReference type="InterPro" id="IPR035914">
    <property type="entry name" value="Sperma_CUB_dom_sf"/>
</dbReference>
<dbReference type="FunFam" id="1.10.2000.10:FF:000015">
    <property type="entry name" value="membrane frizzled-related protein"/>
    <property type="match status" value="1"/>
</dbReference>
<dbReference type="SMART" id="SM00063">
    <property type="entry name" value="FRI"/>
    <property type="match status" value="1"/>
</dbReference>
<keyword evidence="3" id="KW-0677">Repeat</keyword>
<dbReference type="SMART" id="SM00042">
    <property type="entry name" value="CUB"/>
    <property type="match status" value="2"/>
</dbReference>
<feature type="disulfide bond" evidence="6">
    <location>
        <begin position="310"/>
        <end position="328"/>
    </location>
</feature>
<dbReference type="Pfam" id="PF01392">
    <property type="entry name" value="Fz"/>
    <property type="match status" value="1"/>
</dbReference>
<evidence type="ECO:0000256" key="7">
    <source>
        <dbReference type="SAM" id="MobiDB-lite"/>
    </source>
</evidence>
<feature type="disulfide bond" evidence="6">
    <location>
        <begin position="322"/>
        <end position="337"/>
    </location>
</feature>
<dbReference type="GeneID" id="102740704"/>
<organism evidence="11 12">
    <name type="scientific">Leptonychotes weddellii</name>
    <name type="common">Weddell seal</name>
    <name type="synonym">Otaria weddellii</name>
    <dbReference type="NCBI Taxonomy" id="9713"/>
    <lineage>
        <taxon>Eukaryota</taxon>
        <taxon>Metazoa</taxon>
        <taxon>Chordata</taxon>
        <taxon>Craniata</taxon>
        <taxon>Vertebrata</taxon>
        <taxon>Euteleostomi</taxon>
        <taxon>Mammalia</taxon>
        <taxon>Eutheria</taxon>
        <taxon>Laurasiatheria</taxon>
        <taxon>Carnivora</taxon>
        <taxon>Caniformia</taxon>
        <taxon>Pinnipedia</taxon>
        <taxon>Phocidae</taxon>
        <taxon>Monachinae</taxon>
        <taxon>Lobodontini</taxon>
        <taxon>Leptonychotes</taxon>
    </lineage>
</organism>
<evidence type="ECO:0000313" key="12">
    <source>
        <dbReference type="RefSeq" id="XP_030890768.1"/>
    </source>
</evidence>
<dbReference type="CDD" id="cd00112">
    <property type="entry name" value="LDLa"/>
    <property type="match status" value="2"/>
</dbReference>
<dbReference type="SUPFAM" id="SSF57424">
    <property type="entry name" value="LDL receptor-like module"/>
    <property type="match status" value="2"/>
</dbReference>
<feature type="disulfide bond" evidence="6">
    <location>
        <begin position="303"/>
        <end position="315"/>
    </location>
</feature>
<dbReference type="PANTHER" id="PTHR24251">
    <property type="entry name" value="OVOCHYMASE-RELATED"/>
    <property type="match status" value="1"/>
</dbReference>
<feature type="domain" description="CUB" evidence="9">
    <location>
        <begin position="187"/>
        <end position="296"/>
    </location>
</feature>
<dbReference type="CDD" id="cd07066">
    <property type="entry name" value="CRD_FZ"/>
    <property type="match status" value="1"/>
</dbReference>
<dbReference type="PROSITE" id="PS50038">
    <property type="entry name" value="FZ"/>
    <property type="match status" value="1"/>
</dbReference>
<dbReference type="OrthoDB" id="9991628at2759"/>
<keyword evidence="4" id="KW-0735">Signal-anchor</keyword>
<dbReference type="InterPro" id="IPR000859">
    <property type="entry name" value="CUB_dom"/>
</dbReference>
<evidence type="ECO:0000259" key="10">
    <source>
        <dbReference type="PROSITE" id="PS50038"/>
    </source>
</evidence>
<comment type="caution">
    <text evidence="6">Lacks conserved residue(s) required for the propagation of feature annotation.</text>
</comment>
<evidence type="ECO:0000256" key="1">
    <source>
        <dbReference type="ARBA" id="ARBA00004401"/>
    </source>
</evidence>
<gene>
    <name evidence="12" type="primary">MFRP</name>
</gene>
<dbReference type="PROSITE" id="PS50068">
    <property type="entry name" value="LDLRA_2"/>
    <property type="match status" value="2"/>
</dbReference>
<sequence length="644" mass="68425">MKERSDTILCVEATELSKVRVTEDRSPCLEPAVPEAHASQTAWPLALSPPVFPFQTEFCNPAFEPESGSPCPPAASREDAGRSIPAPWHGRRPRGLQPDCRFSWLCVLLLAGVLVLLLGLLAAIILAQLPATPLSGASYQPLPAQGLTPSGTTTPTTPSTPTTSPASGNPKGQLEEAGMSPSPQPTCGGLLPGPRGFFSSPNYPDPYPPNTHCVWHIQVAADHAIQLKIEALSMESVASCLFDRLEISPEPEGPLLRVCGRAPPPTLNTNASRLRVAFVSDSSVQGFGFHAWYQAVTPGNGSCALAEFPCDQLVCLLPDSVCDGFADCADGSDETSCSAKFLGAGPAGHSAGCGGNLTGLQGTFSAPSDPQRYPHHQLCTWHISVPAGHGLELRFHNFSLEAQDECRLDYVAVYETSDAGALGLLGRFCGAEPPPRLISSHQQLVVLFRTDRGFSTGGFSATYRALNATESLPQGTAMPPMPTDPCGPGEFSCRDGGCKSVQWTCDTWSRCLDSGDDSCSSPLLPPPELACEPVQVEMCIGLSYNATAFPNVWVGIATQEEVMEILRGYKSLTSLPCYQSFRRLLCGLLVPHCTPIGSVLPPCRSVCQEAEHQCQSGLALLGTPWPFNCNRLPEAAGLEACAQP</sequence>
<dbReference type="InterPro" id="IPR020067">
    <property type="entry name" value="Frizzled_dom"/>
</dbReference>
<evidence type="ECO:0000256" key="6">
    <source>
        <dbReference type="PROSITE-ProRule" id="PRU00124"/>
    </source>
</evidence>
<feature type="region of interest" description="Disordered" evidence="7">
    <location>
        <begin position="65"/>
        <end position="92"/>
    </location>
</feature>
<dbReference type="Pfam" id="PF00057">
    <property type="entry name" value="Ldl_recept_a"/>
    <property type="match status" value="1"/>
</dbReference>
<dbReference type="PRINTS" id="PR00261">
    <property type="entry name" value="LDLRECEPTOR"/>
</dbReference>
<dbReference type="CTD" id="83552"/>
<dbReference type="SUPFAM" id="SSF49854">
    <property type="entry name" value="Spermadhesin, CUB domain"/>
    <property type="match status" value="2"/>
</dbReference>
<dbReference type="Gene3D" id="4.10.400.10">
    <property type="entry name" value="Low-density Lipoprotein Receptor"/>
    <property type="match status" value="1"/>
</dbReference>
<proteinExistence type="predicted"/>
<dbReference type="Proteomes" id="UP000245341">
    <property type="component" value="Unplaced"/>
</dbReference>
<dbReference type="Gene3D" id="2.60.120.290">
    <property type="entry name" value="Spermadhesin, CUB domain"/>
    <property type="match status" value="2"/>
</dbReference>
<evidence type="ECO:0000256" key="3">
    <source>
        <dbReference type="ARBA" id="ARBA00022737"/>
    </source>
</evidence>
<accession>A0A7F8RDJ4</accession>
<feature type="transmembrane region" description="Helical" evidence="8">
    <location>
        <begin position="102"/>
        <end position="127"/>
    </location>
</feature>
<comment type="subcellular location">
    <subcellularLocation>
        <location evidence="1">Cell membrane</location>
        <topology evidence="1">Single-pass type II membrane protein</topology>
    </subcellularLocation>
</comment>
<feature type="disulfide bond" evidence="6">
    <location>
        <begin position="493"/>
        <end position="511"/>
    </location>
</feature>
<dbReference type="InterPro" id="IPR036790">
    <property type="entry name" value="Frizzled_dom_sf"/>
</dbReference>
<evidence type="ECO:0000313" key="11">
    <source>
        <dbReference type="Proteomes" id="UP000245341"/>
    </source>
</evidence>
<keyword evidence="8" id="KW-1133">Transmembrane helix</keyword>
<feature type="compositionally biased region" description="Low complexity" evidence="7">
    <location>
        <begin position="148"/>
        <end position="165"/>
    </location>
</feature>
<dbReference type="InterPro" id="IPR023415">
    <property type="entry name" value="LDLR_class-A_CS"/>
</dbReference>
<keyword evidence="8" id="KW-0472">Membrane</keyword>
<evidence type="ECO:0000256" key="8">
    <source>
        <dbReference type="SAM" id="Phobius"/>
    </source>
</evidence>
<feature type="disulfide bond" evidence="6">
    <location>
        <begin position="486"/>
        <end position="498"/>
    </location>
</feature>
<dbReference type="PROSITE" id="PS01180">
    <property type="entry name" value="CUB"/>
    <property type="match status" value="2"/>
</dbReference>
<evidence type="ECO:0000256" key="2">
    <source>
        <dbReference type="ARBA" id="ARBA00022475"/>
    </source>
</evidence>
<name>A0A7F8RDJ4_LEPWE</name>
<dbReference type="InterPro" id="IPR002172">
    <property type="entry name" value="LDrepeatLR_classA_rpt"/>
</dbReference>
<dbReference type="PANTHER" id="PTHR24251:SF37">
    <property type="entry name" value="CUB DOMAIN-CONTAINING PROTEIN"/>
    <property type="match status" value="1"/>
</dbReference>
<feature type="region of interest" description="Disordered" evidence="7">
    <location>
        <begin position="142"/>
        <end position="186"/>
    </location>
</feature>
<protein>
    <submittedName>
        <fullName evidence="12">Membrane frizzled-related protein isoform X1</fullName>
    </submittedName>
</protein>
<keyword evidence="5 6" id="KW-1015">Disulfide bond</keyword>
<dbReference type="Gene3D" id="1.10.2000.10">
    <property type="entry name" value="Frizzled cysteine-rich domain"/>
    <property type="match status" value="1"/>
</dbReference>
<dbReference type="GO" id="GO:0005886">
    <property type="term" value="C:plasma membrane"/>
    <property type="evidence" value="ECO:0007669"/>
    <property type="project" value="UniProtKB-SubCell"/>
</dbReference>
<dbReference type="AlphaFoldDB" id="A0A7F8RDJ4"/>
<dbReference type="SMART" id="SM00192">
    <property type="entry name" value="LDLa"/>
    <property type="match status" value="2"/>
</dbReference>
<reference evidence="12" key="1">
    <citation type="submission" date="2025-08" db="UniProtKB">
        <authorList>
            <consortium name="RefSeq"/>
        </authorList>
    </citation>
    <scope>IDENTIFICATION</scope>
    <source>
        <tissue evidence="12">Liver</tissue>
    </source>
</reference>
<evidence type="ECO:0000256" key="5">
    <source>
        <dbReference type="ARBA" id="ARBA00023157"/>
    </source>
</evidence>
<dbReference type="Pfam" id="PF00431">
    <property type="entry name" value="CUB"/>
    <property type="match status" value="2"/>
</dbReference>
<dbReference type="CDD" id="cd00041">
    <property type="entry name" value="CUB"/>
    <property type="match status" value="2"/>
</dbReference>
<dbReference type="PROSITE" id="PS01209">
    <property type="entry name" value="LDLRA_1"/>
    <property type="match status" value="1"/>
</dbReference>
<feature type="domain" description="FZ" evidence="10">
    <location>
        <begin position="526"/>
        <end position="644"/>
    </location>
</feature>
<keyword evidence="11" id="KW-1185">Reference proteome</keyword>
<dbReference type="FunFam" id="2.60.120.290:FF:000013">
    <property type="entry name" value="Membrane frizzled-related protein"/>
    <property type="match status" value="1"/>
</dbReference>
<dbReference type="InterPro" id="IPR036055">
    <property type="entry name" value="LDL_receptor-like_sf"/>
</dbReference>
<evidence type="ECO:0000256" key="4">
    <source>
        <dbReference type="ARBA" id="ARBA00022968"/>
    </source>
</evidence>
<keyword evidence="8" id="KW-0812">Transmembrane</keyword>